<name>A0A158E8Q2_9BURK</name>
<dbReference type="Proteomes" id="UP000054903">
    <property type="component" value="Unassembled WGS sequence"/>
</dbReference>
<evidence type="ECO:0000313" key="2">
    <source>
        <dbReference type="Proteomes" id="UP000054903"/>
    </source>
</evidence>
<accession>A0A158E8Q2</accession>
<dbReference type="AlphaFoldDB" id="A0A158E8Q2"/>
<dbReference type="EMBL" id="FCNX02000029">
    <property type="protein sequence ID" value="SAL03080.1"/>
    <property type="molecule type" value="Genomic_DNA"/>
</dbReference>
<dbReference type="Pfam" id="PF06995">
    <property type="entry name" value="Phage_P2_GpU"/>
    <property type="match status" value="1"/>
</dbReference>
<dbReference type="InterPro" id="IPR009734">
    <property type="entry name" value="Myoviridae_GpU"/>
</dbReference>
<evidence type="ECO:0000313" key="1">
    <source>
        <dbReference type="EMBL" id="SAL03080.1"/>
    </source>
</evidence>
<keyword evidence="2" id="KW-1185">Reference proteome</keyword>
<reference evidence="1" key="1">
    <citation type="submission" date="2016-01" db="EMBL/GenBank/DDBJ databases">
        <authorList>
            <person name="Peeters C."/>
        </authorList>
    </citation>
    <scope>NUCLEOTIDE SEQUENCE</scope>
    <source>
        <strain evidence="1">LMG 29320</strain>
    </source>
</reference>
<comment type="caution">
    <text evidence="1">The sequence shown here is derived from an EMBL/GenBank/DDBJ whole genome shotgun (WGS) entry which is preliminary data.</text>
</comment>
<gene>
    <name evidence="1" type="ORF">AWB77_06701</name>
</gene>
<dbReference type="RefSeq" id="WP_061138660.1">
    <property type="nucleotide sequence ID" value="NZ_FCNX02000029.1"/>
</dbReference>
<organism evidence="1 2">
    <name type="scientific">Caballeronia fortuita</name>
    <dbReference type="NCBI Taxonomy" id="1777138"/>
    <lineage>
        <taxon>Bacteria</taxon>
        <taxon>Pseudomonadati</taxon>
        <taxon>Pseudomonadota</taxon>
        <taxon>Betaproteobacteria</taxon>
        <taxon>Burkholderiales</taxon>
        <taxon>Burkholderiaceae</taxon>
        <taxon>Caballeronia</taxon>
    </lineage>
</organism>
<dbReference type="OrthoDB" id="1550902at2"/>
<proteinExistence type="predicted"/>
<sequence length="315" mass="32355">MANDSGNSPVLMVLDDFQFSLNTIVFQEWQRTTGWKWPAQERFGQMDALQFTGPENDTLVLPGVLYPNWKGDIESLDALRQMADQGSPYQLVDSMGFVQGRWVIEKLDEKQAAHDTSGTPRKVEFSLSLKKFDDGETASDASDILDNASSAAGAVTGATSSTASALSGFSGMVKSVQSTAATALGSLKSAAAQVTAAVAPVMAEAASAVGALNRSIDVVNDLRATAADVAAQVKSIGTVAGALSGTKTLMDKVGALGSHAASATRVVDNIKLMASGIPASATSALDAASTATTGVSSLLASTESAANSLLKKLTS</sequence>
<protein>
    <submittedName>
        <fullName evidence="1">Bacteriophage tail-related protein</fullName>
    </submittedName>
</protein>
<dbReference type="STRING" id="1777138.AWB77_06701"/>